<name>A0A644T905_9ZZZZ</name>
<reference evidence="1" key="1">
    <citation type="submission" date="2019-08" db="EMBL/GenBank/DDBJ databases">
        <authorList>
            <person name="Kucharzyk K."/>
            <person name="Murdoch R.W."/>
            <person name="Higgins S."/>
            <person name="Loffler F."/>
        </authorList>
    </citation>
    <scope>NUCLEOTIDE SEQUENCE</scope>
</reference>
<organism evidence="1">
    <name type="scientific">bioreactor metagenome</name>
    <dbReference type="NCBI Taxonomy" id="1076179"/>
    <lineage>
        <taxon>unclassified sequences</taxon>
        <taxon>metagenomes</taxon>
        <taxon>ecological metagenomes</taxon>
    </lineage>
</organism>
<evidence type="ECO:0000313" key="1">
    <source>
        <dbReference type="EMBL" id="MPL62967.1"/>
    </source>
</evidence>
<accession>A0A644T905</accession>
<dbReference type="EMBL" id="VSSQ01000019">
    <property type="protein sequence ID" value="MPL62967.1"/>
    <property type="molecule type" value="Genomic_DNA"/>
</dbReference>
<sequence>MLKKVKLKLRKNKEIIDARLIELSKPDISPTTGLLCDVEVDLEKRNEIYRHGLKFDITDGKKTLEECRVFNIDGKYVKFISTKESK</sequence>
<comment type="caution">
    <text evidence="1">The sequence shown here is derived from an EMBL/GenBank/DDBJ whole genome shotgun (WGS) entry which is preliminary data.</text>
</comment>
<protein>
    <submittedName>
        <fullName evidence="1">Uncharacterized protein</fullName>
    </submittedName>
</protein>
<gene>
    <name evidence="1" type="ORF">SDC9_08587</name>
</gene>
<dbReference type="AlphaFoldDB" id="A0A644T905"/>
<proteinExistence type="predicted"/>